<feature type="compositionally biased region" description="Polar residues" evidence="1">
    <location>
        <begin position="42"/>
        <end position="55"/>
    </location>
</feature>
<keyword evidence="3" id="KW-1185">Reference proteome</keyword>
<dbReference type="KEGG" id="vg:77953926"/>
<accession>A0AA49GZE8</accession>
<protein>
    <submittedName>
        <fullName evidence="2">Uncharacterized protein</fullName>
    </submittedName>
</protein>
<gene>
    <name evidence="2" type="primary">43</name>
    <name evidence="2" type="ORF">SEA_BAILEYBLU_43</name>
</gene>
<evidence type="ECO:0000313" key="2">
    <source>
        <dbReference type="EMBL" id="UJQ87181.1"/>
    </source>
</evidence>
<dbReference type="InterPro" id="IPR055593">
    <property type="entry name" value="DUF7169"/>
</dbReference>
<reference evidence="2" key="1">
    <citation type="submission" date="2021-11" db="EMBL/GenBank/DDBJ databases">
        <authorList>
            <person name="Sydney V."/>
            <person name="Hansen K."/>
            <person name="Christner J."/>
            <person name="Deckinger K."/>
            <person name="Miller H."/>
            <person name="Baileys A."/>
            <person name="Berdar T."/>
            <person name="Fuhrer G."/>
            <person name="Everett M."/>
            <person name="Evans I."/>
            <person name="Harbison A."/>
            <person name="Jacks D."/>
            <person name="Philbrick A."/>
            <person name="Learn C."/>
            <person name="Swerdlow S.J."/>
            <person name="Klyczek K."/>
            <person name="Garlena R.A."/>
            <person name="Russell D.A."/>
            <person name="Jacobs-Sera D."/>
            <person name="Hatfull G.F."/>
        </authorList>
    </citation>
    <scope>NUCLEOTIDE SEQUENCE</scope>
</reference>
<dbReference type="EMBL" id="OL455900">
    <property type="protein sequence ID" value="UJQ87181.1"/>
    <property type="molecule type" value="Genomic_DNA"/>
</dbReference>
<proteinExistence type="predicted"/>
<dbReference type="Proteomes" id="UP001200142">
    <property type="component" value="Segment"/>
</dbReference>
<organism evidence="2 3">
    <name type="scientific">Arthrobacter phage BaileyBlu</name>
    <dbReference type="NCBI Taxonomy" id="2910754"/>
    <lineage>
        <taxon>Viruses</taxon>
        <taxon>Duplodnaviria</taxon>
        <taxon>Heunggongvirae</taxon>
        <taxon>Uroviricota</taxon>
        <taxon>Caudoviricetes</taxon>
        <taxon>Casidaviridae</taxon>
        <taxon>Baileybluvirus</taxon>
        <taxon>Baileybluvirus baileyblu</taxon>
    </lineage>
</organism>
<dbReference type="Pfam" id="PF23773">
    <property type="entry name" value="DUF7169"/>
    <property type="match status" value="1"/>
</dbReference>
<feature type="region of interest" description="Disordered" evidence="1">
    <location>
        <begin position="28"/>
        <end position="57"/>
    </location>
</feature>
<dbReference type="GeneID" id="77953926"/>
<name>A0AA49GZE8_9CAUD</name>
<evidence type="ECO:0000313" key="3">
    <source>
        <dbReference type="Proteomes" id="UP001200142"/>
    </source>
</evidence>
<evidence type="ECO:0000256" key="1">
    <source>
        <dbReference type="SAM" id="MobiDB-lite"/>
    </source>
</evidence>
<sequence length="99" mass="10601">MSTDLIKDLLASTLALSRALDAADAVQWEKSPIPAPREDTSSRSSGGYSNPTADTTLDARRLAVRESVKRAEVVAATAARELTSTAQIVLDTVDRWQGD</sequence>
<dbReference type="RefSeq" id="YP_010677547.1">
    <property type="nucleotide sequence ID" value="NC_071022.1"/>
</dbReference>